<keyword evidence="3" id="KW-1185">Reference proteome</keyword>
<dbReference type="InterPro" id="IPR036282">
    <property type="entry name" value="Glutathione-S-Trfase_C_sf"/>
</dbReference>
<dbReference type="OrthoDB" id="4951845at2759"/>
<dbReference type="SUPFAM" id="SSF47616">
    <property type="entry name" value="GST C-terminal domain-like"/>
    <property type="match status" value="1"/>
</dbReference>
<dbReference type="GO" id="GO:0006749">
    <property type="term" value="P:glutathione metabolic process"/>
    <property type="evidence" value="ECO:0007669"/>
    <property type="project" value="TreeGrafter"/>
</dbReference>
<sequence>MSNIITLYDIPSRLGETAWSPNTLKAKFSLHYKGLPFKTVWVEYPDVATVCKEIGAEPTQTEPSPFYTLPVIHDPSTNKTISDSFAIAEYLDETYPDTPSLFPKGSLALQAAFQKVVKETCIAPIFPIVFSYTNSILNSRSQEYFRGTREKWFGKTLEELSPEESAKREEDWEKVRTGWDILAGWMRKNREGDFIMGDTLSFADITVAAALTAIIRIMGPEFERTEVMKDGTLSRMMKAFGNYD</sequence>
<accession>A0A067PJ56</accession>
<proteinExistence type="predicted"/>
<dbReference type="GO" id="GO:0004364">
    <property type="term" value="F:glutathione transferase activity"/>
    <property type="evidence" value="ECO:0007669"/>
    <property type="project" value="TreeGrafter"/>
</dbReference>
<dbReference type="EMBL" id="KL197759">
    <property type="protein sequence ID" value="KDQ50476.1"/>
    <property type="molecule type" value="Genomic_DNA"/>
</dbReference>
<evidence type="ECO:0000313" key="3">
    <source>
        <dbReference type="Proteomes" id="UP000027265"/>
    </source>
</evidence>
<dbReference type="Gene3D" id="3.40.30.10">
    <property type="entry name" value="Glutaredoxin"/>
    <property type="match status" value="1"/>
</dbReference>
<dbReference type="SUPFAM" id="SSF52833">
    <property type="entry name" value="Thioredoxin-like"/>
    <property type="match status" value="1"/>
</dbReference>
<dbReference type="PANTHER" id="PTHR42673">
    <property type="entry name" value="MALEYLACETOACETATE ISOMERASE"/>
    <property type="match status" value="1"/>
</dbReference>
<feature type="domain" description="GST N-terminal" evidence="1">
    <location>
        <begin position="10"/>
        <end position="99"/>
    </location>
</feature>
<dbReference type="GO" id="GO:0006559">
    <property type="term" value="P:L-phenylalanine catabolic process"/>
    <property type="evidence" value="ECO:0007669"/>
    <property type="project" value="TreeGrafter"/>
</dbReference>
<dbReference type="InterPro" id="IPR004045">
    <property type="entry name" value="Glutathione_S-Trfase_N"/>
</dbReference>
<dbReference type="Gene3D" id="1.20.1050.10">
    <property type="match status" value="1"/>
</dbReference>
<dbReference type="PROSITE" id="PS50404">
    <property type="entry name" value="GST_NTER"/>
    <property type="match status" value="1"/>
</dbReference>
<dbReference type="InterPro" id="IPR036249">
    <property type="entry name" value="Thioredoxin-like_sf"/>
</dbReference>
<evidence type="ECO:0000313" key="2">
    <source>
        <dbReference type="EMBL" id="KDQ50476.1"/>
    </source>
</evidence>
<organism evidence="2 3">
    <name type="scientific">Jaapia argillacea MUCL 33604</name>
    <dbReference type="NCBI Taxonomy" id="933084"/>
    <lineage>
        <taxon>Eukaryota</taxon>
        <taxon>Fungi</taxon>
        <taxon>Dikarya</taxon>
        <taxon>Basidiomycota</taxon>
        <taxon>Agaricomycotina</taxon>
        <taxon>Agaricomycetes</taxon>
        <taxon>Agaricomycetidae</taxon>
        <taxon>Jaapiales</taxon>
        <taxon>Jaapiaceae</taxon>
        <taxon>Jaapia</taxon>
    </lineage>
</organism>
<dbReference type="STRING" id="933084.A0A067PJ56"/>
<protein>
    <recommendedName>
        <fullName evidence="1">GST N-terminal domain-containing protein</fullName>
    </recommendedName>
</protein>
<reference evidence="3" key="1">
    <citation type="journal article" date="2014" name="Proc. Natl. Acad. Sci. U.S.A.">
        <title>Extensive sampling of basidiomycete genomes demonstrates inadequacy of the white-rot/brown-rot paradigm for wood decay fungi.</title>
        <authorList>
            <person name="Riley R."/>
            <person name="Salamov A.A."/>
            <person name="Brown D.W."/>
            <person name="Nagy L.G."/>
            <person name="Floudas D."/>
            <person name="Held B.W."/>
            <person name="Levasseur A."/>
            <person name="Lombard V."/>
            <person name="Morin E."/>
            <person name="Otillar R."/>
            <person name="Lindquist E.A."/>
            <person name="Sun H."/>
            <person name="LaButti K.M."/>
            <person name="Schmutz J."/>
            <person name="Jabbour D."/>
            <person name="Luo H."/>
            <person name="Baker S.E."/>
            <person name="Pisabarro A.G."/>
            <person name="Walton J.D."/>
            <person name="Blanchette R.A."/>
            <person name="Henrissat B."/>
            <person name="Martin F."/>
            <person name="Cullen D."/>
            <person name="Hibbett D.S."/>
            <person name="Grigoriev I.V."/>
        </authorList>
    </citation>
    <scope>NUCLEOTIDE SEQUENCE [LARGE SCALE GENOMIC DNA]</scope>
    <source>
        <strain evidence="3">MUCL 33604</strain>
    </source>
</reference>
<name>A0A067PJ56_9AGAM</name>
<gene>
    <name evidence="2" type="ORF">JAAARDRAFT_141893</name>
</gene>
<dbReference type="InParanoid" id="A0A067PJ56"/>
<dbReference type="GO" id="GO:0016034">
    <property type="term" value="F:maleylacetoacetate isomerase activity"/>
    <property type="evidence" value="ECO:0007669"/>
    <property type="project" value="TreeGrafter"/>
</dbReference>
<dbReference type="Proteomes" id="UP000027265">
    <property type="component" value="Unassembled WGS sequence"/>
</dbReference>
<evidence type="ECO:0000259" key="1">
    <source>
        <dbReference type="PROSITE" id="PS50404"/>
    </source>
</evidence>
<dbReference type="HOGENOM" id="CLU_011226_4_0_1"/>
<dbReference type="Pfam" id="PF13409">
    <property type="entry name" value="GST_N_2"/>
    <property type="match status" value="1"/>
</dbReference>
<dbReference type="InterPro" id="IPR054416">
    <property type="entry name" value="GST_UstS-like_C"/>
</dbReference>
<dbReference type="AlphaFoldDB" id="A0A067PJ56"/>
<dbReference type="CDD" id="cd03038">
    <property type="entry name" value="GST_N_etherase_LigE"/>
    <property type="match status" value="1"/>
</dbReference>
<dbReference type="PANTHER" id="PTHR42673:SF4">
    <property type="entry name" value="MALEYLACETOACETATE ISOMERASE"/>
    <property type="match status" value="1"/>
</dbReference>
<dbReference type="Pfam" id="PF22041">
    <property type="entry name" value="GST_C_7"/>
    <property type="match status" value="1"/>
</dbReference>